<keyword evidence="5" id="KW-1185">Reference proteome</keyword>
<dbReference type="InterPro" id="IPR009875">
    <property type="entry name" value="PilZ_domain"/>
</dbReference>
<accession>A0A8E2VJ36</accession>
<evidence type="ECO:0000313" key="5">
    <source>
        <dbReference type="Proteomes" id="UP000244037"/>
    </source>
</evidence>
<feature type="compositionally biased region" description="Low complexity" evidence="1">
    <location>
        <begin position="165"/>
        <end position="192"/>
    </location>
</feature>
<evidence type="ECO:0000256" key="2">
    <source>
        <dbReference type="SAM" id="Phobius"/>
    </source>
</evidence>
<keyword evidence="2" id="KW-0472">Membrane</keyword>
<dbReference type="Proteomes" id="UP000244037">
    <property type="component" value="Unassembled WGS sequence"/>
</dbReference>
<comment type="caution">
    <text evidence="4">The sequence shown here is derived from an EMBL/GenBank/DDBJ whole genome shotgun (WGS) entry which is preliminary data.</text>
</comment>
<feature type="region of interest" description="Disordered" evidence="1">
    <location>
        <begin position="165"/>
        <end position="240"/>
    </location>
</feature>
<feature type="transmembrane region" description="Helical" evidence="2">
    <location>
        <begin position="261"/>
        <end position="282"/>
    </location>
</feature>
<evidence type="ECO:0000256" key="1">
    <source>
        <dbReference type="SAM" id="MobiDB-lite"/>
    </source>
</evidence>
<keyword evidence="2" id="KW-0812">Transmembrane</keyword>
<dbReference type="EMBL" id="QAYC01000010">
    <property type="protein sequence ID" value="PTW47194.1"/>
    <property type="molecule type" value="Genomic_DNA"/>
</dbReference>
<feature type="region of interest" description="Disordered" evidence="1">
    <location>
        <begin position="383"/>
        <end position="421"/>
    </location>
</feature>
<evidence type="ECO:0000313" key="4">
    <source>
        <dbReference type="EMBL" id="PTW47194.1"/>
    </source>
</evidence>
<name>A0A8E2VJ36_9RHOB</name>
<reference evidence="4 5" key="1">
    <citation type="submission" date="2018-04" db="EMBL/GenBank/DDBJ databases">
        <title>Genomic Encyclopedia of Archaeal and Bacterial Type Strains, Phase II (KMG-II): from individual species to whole genera.</title>
        <authorList>
            <person name="Goeker M."/>
        </authorList>
    </citation>
    <scope>NUCLEOTIDE SEQUENCE [LARGE SCALE GENOMIC DNA]</scope>
    <source>
        <strain evidence="4 5">DSM 19783</strain>
    </source>
</reference>
<dbReference type="GO" id="GO:0035438">
    <property type="term" value="F:cyclic-di-GMP binding"/>
    <property type="evidence" value="ECO:0007669"/>
    <property type="project" value="InterPro"/>
</dbReference>
<sequence length="421" mass="43709">MGPGRAMSVLPLIALTALFLLTGGLTGGSALRAAPPCPMHDWLVWIYVEGETLGRDGAGLIRLDHALKLSGAVKSADTERLSRLMGKVGLDDGLPVVADYVGLVGQRLSFAPPEPDTQEVAQRMQGYLQDLRCGADPGWRADLTLPETGPPGTEARPVQAAGVLSEGAEGAPDAEDAPSAAHAVAATPEHSAQGAEPATPPETSPDNELEAPSASRGGAATSTEALKAKPGFSEDAISDGQVGTRLPSMLKQPAAAGPLRWFLMGGVGLAILAAIAGTVLVLRARLRRKAPRTACHMNAVLRLPDSRCPTVAVDISPNGAKLNLTTEPEPGLRGTLELSGVEVPCRIAWSTHFFVGLVFLRTLEKAEFETLLHWHRWDNAIETDKPGQAKTPTRAEAPARSPGGAPAAATGSAGGGRPLKA</sequence>
<protein>
    <submittedName>
        <fullName evidence="4">PilZ domain-containing protein</fullName>
    </submittedName>
</protein>
<feature type="domain" description="PilZ" evidence="3">
    <location>
        <begin position="287"/>
        <end position="372"/>
    </location>
</feature>
<dbReference type="Pfam" id="PF07238">
    <property type="entry name" value="PilZ"/>
    <property type="match status" value="1"/>
</dbReference>
<feature type="compositionally biased region" description="Low complexity" evidence="1">
    <location>
        <begin position="398"/>
        <end position="411"/>
    </location>
</feature>
<dbReference type="AlphaFoldDB" id="A0A8E2VJ36"/>
<dbReference type="SUPFAM" id="SSF141371">
    <property type="entry name" value="PilZ domain-like"/>
    <property type="match status" value="1"/>
</dbReference>
<feature type="compositionally biased region" description="Gly residues" evidence="1">
    <location>
        <begin position="412"/>
        <end position="421"/>
    </location>
</feature>
<organism evidence="4 5">
    <name type="scientific">Rhodovulum kholense</name>
    <dbReference type="NCBI Taxonomy" id="453584"/>
    <lineage>
        <taxon>Bacteria</taxon>
        <taxon>Pseudomonadati</taxon>
        <taxon>Pseudomonadota</taxon>
        <taxon>Alphaproteobacteria</taxon>
        <taxon>Rhodobacterales</taxon>
        <taxon>Paracoccaceae</taxon>
        <taxon>Rhodovulum</taxon>
    </lineage>
</organism>
<keyword evidence="2" id="KW-1133">Transmembrane helix</keyword>
<evidence type="ECO:0000259" key="3">
    <source>
        <dbReference type="Pfam" id="PF07238"/>
    </source>
</evidence>
<gene>
    <name evidence="4" type="ORF">C8N38_110163</name>
</gene>
<dbReference type="OrthoDB" id="7864595at2"/>
<proteinExistence type="predicted"/>
<dbReference type="RefSeq" id="WP_146176280.1">
    <property type="nucleotide sequence ID" value="NZ_QAYC01000010.1"/>
</dbReference>